<keyword evidence="5 12" id="KW-0548">Nucleotidyltransferase</keyword>
<dbReference type="CDD" id="cd02165">
    <property type="entry name" value="NMNAT"/>
    <property type="match status" value="1"/>
</dbReference>
<dbReference type="InterPro" id="IPR014729">
    <property type="entry name" value="Rossmann-like_a/b/a_fold"/>
</dbReference>
<comment type="function">
    <text evidence="1 12">Catalyzes the reversible adenylation of nicotinate mononucleotide (NaMN) to nicotinic acid adenine dinucleotide (NaAD).</text>
</comment>
<evidence type="ECO:0000256" key="4">
    <source>
        <dbReference type="ARBA" id="ARBA00022679"/>
    </source>
</evidence>
<dbReference type="Pfam" id="PF01966">
    <property type="entry name" value="HD"/>
    <property type="match status" value="1"/>
</dbReference>
<keyword evidence="16" id="KW-1185">Reference proteome</keyword>
<dbReference type="SUPFAM" id="SSF109604">
    <property type="entry name" value="HD-domain/PDEase-like"/>
    <property type="match status" value="1"/>
</dbReference>
<keyword evidence="3 12" id="KW-0662">Pyridine nucleotide biosynthesis</keyword>
<dbReference type="GO" id="GO:0016787">
    <property type="term" value="F:hydrolase activity"/>
    <property type="evidence" value="ECO:0007669"/>
    <property type="project" value="UniProtKB-KW"/>
</dbReference>
<keyword evidence="6" id="KW-0479">Metal-binding</keyword>
<protein>
    <recommendedName>
        <fullName evidence="12">Probable nicotinate-nucleotide adenylyltransferase</fullName>
        <ecNumber evidence="12">2.7.7.18</ecNumber>
    </recommendedName>
    <alternativeName>
        <fullName evidence="12">Deamido-NAD(+) diphosphorylase</fullName>
    </alternativeName>
    <alternativeName>
        <fullName evidence="12">Deamido-NAD(+) pyrophosphorylase</fullName>
    </alternativeName>
    <alternativeName>
        <fullName evidence="12">Nicotinate mononucleotide adenylyltransferase</fullName>
        <shortName evidence="12">NaMN adenylyltransferase</shortName>
    </alternativeName>
</protein>
<dbReference type="NCBIfam" id="TIGR00125">
    <property type="entry name" value="cyt_tran_rel"/>
    <property type="match status" value="1"/>
</dbReference>
<evidence type="ECO:0000256" key="7">
    <source>
        <dbReference type="ARBA" id="ARBA00022741"/>
    </source>
</evidence>
<dbReference type="NCBIfam" id="TIGR00482">
    <property type="entry name" value="nicotinate (nicotinamide) nucleotide adenylyltransferase"/>
    <property type="match status" value="1"/>
</dbReference>
<gene>
    <name evidence="12" type="primary">nadD</name>
    <name evidence="15" type="ORF">BCF89_10419</name>
</gene>
<reference evidence="15 16" key="1">
    <citation type="submission" date="2018-06" db="EMBL/GenBank/DDBJ databases">
        <title>Genomic Encyclopedia of Archaeal and Bacterial Type Strains, Phase II (KMG-II): from individual species to whole genera.</title>
        <authorList>
            <person name="Goeker M."/>
        </authorList>
    </citation>
    <scope>NUCLEOTIDE SEQUENCE [LARGE SCALE GENOMIC DNA]</scope>
    <source>
        <strain evidence="15 16">ATCC 51348</strain>
    </source>
</reference>
<dbReference type="NCBIfam" id="NF005519">
    <property type="entry name" value="PRK07152.1"/>
    <property type="match status" value="1"/>
</dbReference>
<dbReference type="PANTHER" id="PTHR39321">
    <property type="entry name" value="NICOTINATE-NUCLEOTIDE ADENYLYLTRANSFERASE-RELATED"/>
    <property type="match status" value="1"/>
</dbReference>
<comment type="pathway">
    <text evidence="2 12">Cofactor biosynthesis; NAD(+) biosynthesis; deamido-NAD(+) from nicotinate D-ribonucleotide: step 1/1.</text>
</comment>
<dbReference type="NCBIfam" id="TIGR00488">
    <property type="entry name" value="bis(5'-nucleosyl)-tetraphosphatase (symmetrical) YqeK"/>
    <property type="match status" value="1"/>
</dbReference>
<dbReference type="EC" id="2.7.7.18" evidence="12"/>
<evidence type="ECO:0000256" key="9">
    <source>
        <dbReference type="ARBA" id="ARBA00022840"/>
    </source>
</evidence>
<dbReference type="HAMAP" id="MF_00244">
    <property type="entry name" value="NaMN_adenylyltr"/>
    <property type="match status" value="1"/>
</dbReference>
<keyword evidence="8" id="KW-0378">Hydrolase</keyword>
<evidence type="ECO:0000256" key="8">
    <source>
        <dbReference type="ARBA" id="ARBA00022801"/>
    </source>
</evidence>
<dbReference type="GO" id="GO:0005524">
    <property type="term" value="F:ATP binding"/>
    <property type="evidence" value="ECO:0007669"/>
    <property type="project" value="UniProtKB-KW"/>
</dbReference>
<dbReference type="Gene3D" id="1.10.3210.10">
    <property type="entry name" value="Hypothetical protein af1432"/>
    <property type="match status" value="1"/>
</dbReference>
<dbReference type="Gene3D" id="3.40.50.620">
    <property type="entry name" value="HUPs"/>
    <property type="match status" value="1"/>
</dbReference>
<evidence type="ECO:0000256" key="10">
    <source>
        <dbReference type="ARBA" id="ARBA00023027"/>
    </source>
</evidence>
<comment type="caution">
    <text evidence="15">The sequence shown here is derived from an EMBL/GenBank/DDBJ whole genome shotgun (WGS) entry which is preliminary data.</text>
</comment>
<dbReference type="AlphaFoldDB" id="A0A2W7G059"/>
<comment type="similarity">
    <text evidence="12">Belongs to the NadD family.</text>
</comment>
<dbReference type="InterPro" id="IPR005249">
    <property type="entry name" value="YqeK"/>
</dbReference>
<dbReference type="GO" id="GO:0009435">
    <property type="term" value="P:NAD+ biosynthetic process"/>
    <property type="evidence" value="ECO:0007669"/>
    <property type="project" value="UniProtKB-UniRule"/>
</dbReference>
<evidence type="ECO:0000259" key="14">
    <source>
        <dbReference type="Pfam" id="PF01966"/>
    </source>
</evidence>
<keyword evidence="7 12" id="KW-0547">Nucleotide-binding</keyword>
<keyword evidence="9 12" id="KW-0067">ATP-binding</keyword>
<dbReference type="InterPro" id="IPR005248">
    <property type="entry name" value="NadD/NMNAT"/>
</dbReference>
<feature type="domain" description="HD" evidence="14">
    <location>
        <begin position="202"/>
        <end position="311"/>
    </location>
</feature>
<evidence type="ECO:0000256" key="12">
    <source>
        <dbReference type="HAMAP-Rule" id="MF_00244"/>
    </source>
</evidence>
<evidence type="ECO:0000259" key="13">
    <source>
        <dbReference type="Pfam" id="PF01467"/>
    </source>
</evidence>
<evidence type="ECO:0000256" key="11">
    <source>
        <dbReference type="ARBA" id="ARBA00048721"/>
    </source>
</evidence>
<dbReference type="OrthoDB" id="5295945at2"/>
<dbReference type="GO" id="GO:0046872">
    <property type="term" value="F:metal ion binding"/>
    <property type="evidence" value="ECO:0007669"/>
    <property type="project" value="UniProtKB-KW"/>
</dbReference>
<name>A0A2W7G059_9BACT</name>
<dbReference type="UniPathway" id="UPA00253">
    <property type="reaction ID" value="UER00332"/>
</dbReference>
<evidence type="ECO:0000256" key="1">
    <source>
        <dbReference type="ARBA" id="ARBA00002324"/>
    </source>
</evidence>
<sequence length="367" mass="43852">MRIGIYGGSFNPIHKGHIEVAKFAISNLKLDKLFFVPSNKNPLKNASEYVDSKHRIKMIEFVLEDKMFISQFETNRKGNSYSIDTINYFRSKFPDDEVYFLIGTDNINTLNKWKNINDIAKKVQLVAFNRGNKYSKINIKKYNVKLLENPVWNYSSTEYKKGNFWMVENVVQEYIGQNFLYFNDLAKNMLFDPKNKDKQFRYFHLTWTAEFAVNLAKKLDYKIKNAYQAGMAHDITKFWDIEKSYEFLKKYGYDKSNLEVYKLHQTTAYYWLRDEYKYNNEEVLNAIKKHTSLDMELSVLDKILYVADKISKGRRWEGIEKIRKLSFENFDFAFSYLVKRCAEYESEVRGHVFSEQQKNIYKKWGNF</sequence>
<feature type="domain" description="Cytidyltransferase-like" evidence="13">
    <location>
        <begin position="5"/>
        <end position="161"/>
    </location>
</feature>
<evidence type="ECO:0000256" key="3">
    <source>
        <dbReference type="ARBA" id="ARBA00022642"/>
    </source>
</evidence>
<dbReference type="InterPro" id="IPR004821">
    <property type="entry name" value="Cyt_trans-like"/>
</dbReference>
<evidence type="ECO:0000313" key="15">
    <source>
        <dbReference type="EMBL" id="PZV99941.1"/>
    </source>
</evidence>
<proteinExistence type="inferred from homology"/>
<dbReference type="SUPFAM" id="SSF52374">
    <property type="entry name" value="Nucleotidylyl transferase"/>
    <property type="match status" value="1"/>
</dbReference>
<dbReference type="PANTHER" id="PTHR39321:SF3">
    <property type="entry name" value="PHOSPHOPANTETHEINE ADENYLYLTRANSFERASE"/>
    <property type="match status" value="1"/>
</dbReference>
<accession>A0A2W7G059</accession>
<dbReference type="InterPro" id="IPR006674">
    <property type="entry name" value="HD_domain"/>
</dbReference>
<dbReference type="Proteomes" id="UP000249646">
    <property type="component" value="Unassembled WGS sequence"/>
</dbReference>
<organism evidence="15 16">
    <name type="scientific">Metamycoplasma auris</name>
    <dbReference type="NCBI Taxonomy" id="51363"/>
    <lineage>
        <taxon>Bacteria</taxon>
        <taxon>Bacillati</taxon>
        <taxon>Mycoplasmatota</taxon>
        <taxon>Mycoplasmoidales</taxon>
        <taxon>Metamycoplasmataceae</taxon>
        <taxon>Metamycoplasma</taxon>
    </lineage>
</organism>
<keyword evidence="4 12" id="KW-0808">Transferase</keyword>
<dbReference type="RefSeq" id="WP_111518500.1">
    <property type="nucleotide sequence ID" value="NZ_QKUB01000004.1"/>
</dbReference>
<comment type="catalytic activity">
    <reaction evidence="11 12">
        <text>nicotinate beta-D-ribonucleotide + ATP + H(+) = deamido-NAD(+) + diphosphate</text>
        <dbReference type="Rhea" id="RHEA:22860"/>
        <dbReference type="ChEBI" id="CHEBI:15378"/>
        <dbReference type="ChEBI" id="CHEBI:30616"/>
        <dbReference type="ChEBI" id="CHEBI:33019"/>
        <dbReference type="ChEBI" id="CHEBI:57502"/>
        <dbReference type="ChEBI" id="CHEBI:58437"/>
        <dbReference type="EC" id="2.7.7.18"/>
    </reaction>
</comment>
<evidence type="ECO:0000313" key="16">
    <source>
        <dbReference type="Proteomes" id="UP000249646"/>
    </source>
</evidence>
<dbReference type="GO" id="GO:0004515">
    <property type="term" value="F:nicotinate-nucleotide adenylyltransferase activity"/>
    <property type="evidence" value="ECO:0007669"/>
    <property type="project" value="UniProtKB-UniRule"/>
</dbReference>
<dbReference type="Pfam" id="PF01467">
    <property type="entry name" value="CTP_transf_like"/>
    <property type="match status" value="1"/>
</dbReference>
<evidence type="ECO:0000256" key="2">
    <source>
        <dbReference type="ARBA" id="ARBA00005019"/>
    </source>
</evidence>
<keyword evidence="10 12" id="KW-0520">NAD</keyword>
<evidence type="ECO:0000256" key="5">
    <source>
        <dbReference type="ARBA" id="ARBA00022695"/>
    </source>
</evidence>
<evidence type="ECO:0000256" key="6">
    <source>
        <dbReference type="ARBA" id="ARBA00022723"/>
    </source>
</evidence>
<dbReference type="EMBL" id="QKUB01000004">
    <property type="protein sequence ID" value="PZV99941.1"/>
    <property type="molecule type" value="Genomic_DNA"/>
</dbReference>